<keyword evidence="3" id="KW-0408">Iron</keyword>
<evidence type="ECO:0000313" key="5">
    <source>
        <dbReference type="Proteomes" id="UP001589830"/>
    </source>
</evidence>
<sequence length="162" mass="18312">MFWSLSLFRLLPEFRRLEAELQEHLKEDFAALLARWQAKEGFLRAYSLVGFSHEADLLLFQGAPSPKALQALRREVNRARFLGFLEPKALFLDQGEEAPREGFLAFFPRGLEAATPEGVRLFSGRRVVFLEGSLERLFPLAVAEGGYLAAPRGFREALDDLG</sequence>
<keyword evidence="2" id="KW-0479">Metal-binding</keyword>
<dbReference type="RefSeq" id="WP_188847265.1">
    <property type="nucleotide sequence ID" value="NZ_BMPJ01000011.1"/>
</dbReference>
<dbReference type="Pfam" id="PF06778">
    <property type="entry name" value="Chlor_dismutase"/>
    <property type="match status" value="1"/>
</dbReference>
<reference evidence="4 5" key="1">
    <citation type="submission" date="2024-09" db="EMBL/GenBank/DDBJ databases">
        <authorList>
            <person name="Sun Q."/>
            <person name="Mori K."/>
        </authorList>
    </citation>
    <scope>NUCLEOTIDE SEQUENCE [LARGE SCALE GENOMIC DNA]</scope>
    <source>
        <strain evidence="4 5">NCAIM B.02340</strain>
    </source>
</reference>
<dbReference type="InterPro" id="IPR010644">
    <property type="entry name" value="ChdC/CLD"/>
</dbReference>
<evidence type="ECO:0000256" key="1">
    <source>
        <dbReference type="ARBA" id="ARBA00022617"/>
    </source>
</evidence>
<protein>
    <submittedName>
        <fullName evidence="4">Chlorite dismutase family protein</fullName>
    </submittedName>
</protein>
<proteinExistence type="predicted"/>
<evidence type="ECO:0000256" key="2">
    <source>
        <dbReference type="ARBA" id="ARBA00022723"/>
    </source>
</evidence>
<evidence type="ECO:0000256" key="3">
    <source>
        <dbReference type="ARBA" id="ARBA00023004"/>
    </source>
</evidence>
<organism evidence="4 5">
    <name type="scientific">Thermus composti</name>
    <dbReference type="NCBI Taxonomy" id="532059"/>
    <lineage>
        <taxon>Bacteria</taxon>
        <taxon>Thermotogati</taxon>
        <taxon>Deinococcota</taxon>
        <taxon>Deinococci</taxon>
        <taxon>Thermales</taxon>
        <taxon>Thermaceae</taxon>
        <taxon>Thermus</taxon>
    </lineage>
</organism>
<gene>
    <name evidence="4" type="ORF">ACFFFP_09970</name>
</gene>
<keyword evidence="1" id="KW-0349">Heme</keyword>
<keyword evidence="5" id="KW-1185">Reference proteome</keyword>
<dbReference type="Proteomes" id="UP001589830">
    <property type="component" value="Unassembled WGS sequence"/>
</dbReference>
<comment type="caution">
    <text evidence="4">The sequence shown here is derived from an EMBL/GenBank/DDBJ whole genome shotgun (WGS) entry which is preliminary data.</text>
</comment>
<dbReference type="EMBL" id="JBHLTW010000042">
    <property type="protein sequence ID" value="MFC0596484.1"/>
    <property type="molecule type" value="Genomic_DNA"/>
</dbReference>
<name>A0ABV6Q3Y7_9DEIN</name>
<dbReference type="InterPro" id="IPR011008">
    <property type="entry name" value="Dimeric_a/b-barrel"/>
</dbReference>
<dbReference type="SUPFAM" id="SSF54909">
    <property type="entry name" value="Dimeric alpha+beta barrel"/>
    <property type="match status" value="1"/>
</dbReference>
<accession>A0ABV6Q3Y7</accession>
<evidence type="ECO:0000313" key="4">
    <source>
        <dbReference type="EMBL" id="MFC0596484.1"/>
    </source>
</evidence>
<dbReference type="Gene3D" id="3.30.70.1030">
    <property type="entry name" value="Apc35880, domain 1"/>
    <property type="match status" value="1"/>
</dbReference>